<dbReference type="GO" id="GO:0008081">
    <property type="term" value="F:phosphoric diester hydrolase activity"/>
    <property type="evidence" value="ECO:0007669"/>
    <property type="project" value="InterPro"/>
</dbReference>
<dbReference type="Ensembl" id="ENSVKKT00000018883.1">
    <property type="protein sequence ID" value="ENSVKKP00000018420.1"/>
    <property type="gene ID" value="ENSVKKG00000012555.1"/>
</dbReference>
<proteinExistence type="predicted"/>
<keyword evidence="2" id="KW-0442">Lipid degradation</keyword>
<evidence type="ECO:0000256" key="3">
    <source>
        <dbReference type="ARBA" id="ARBA00023098"/>
    </source>
</evidence>
<dbReference type="SMART" id="SM00148">
    <property type="entry name" value="PLCXc"/>
    <property type="match status" value="1"/>
</dbReference>
<dbReference type="GO" id="GO:0016042">
    <property type="term" value="P:lipid catabolic process"/>
    <property type="evidence" value="ECO:0007669"/>
    <property type="project" value="UniProtKB-KW"/>
</dbReference>
<dbReference type="PROSITE" id="PS50007">
    <property type="entry name" value="PIPLC_X_DOMAIN"/>
    <property type="match status" value="1"/>
</dbReference>
<keyword evidence="1" id="KW-0378">Hydrolase</keyword>
<dbReference type="PANTHER" id="PTHR13593:SF32">
    <property type="entry name" value="PI-PLC X DOMAIN-CONTAINING PROTEIN 2"/>
    <property type="match status" value="1"/>
</dbReference>
<dbReference type="RefSeq" id="XP_044298627.1">
    <property type="nucleotide sequence ID" value="XM_044442692.1"/>
</dbReference>
<protein>
    <submittedName>
        <fullName evidence="6">Phosphatidylinositol specific phospholipase C X domain containing 2</fullName>
    </submittedName>
</protein>
<dbReference type="PANTHER" id="PTHR13593">
    <property type="match status" value="1"/>
</dbReference>
<reference evidence="6" key="2">
    <citation type="submission" date="2025-09" db="UniProtKB">
        <authorList>
            <consortium name="Ensembl"/>
        </authorList>
    </citation>
    <scope>IDENTIFICATION</scope>
</reference>
<evidence type="ECO:0000313" key="7">
    <source>
        <dbReference type="Proteomes" id="UP000694545"/>
    </source>
</evidence>
<evidence type="ECO:0000256" key="1">
    <source>
        <dbReference type="ARBA" id="ARBA00022801"/>
    </source>
</evidence>
<dbReference type="GO" id="GO:0007165">
    <property type="term" value="P:signal transduction"/>
    <property type="evidence" value="ECO:0007669"/>
    <property type="project" value="UniProtKB-KW"/>
</dbReference>
<dbReference type="SUPFAM" id="SSF51695">
    <property type="entry name" value="PLC-like phosphodiesterases"/>
    <property type="match status" value="1"/>
</dbReference>
<accession>A0A8D2L8Z4</accession>
<dbReference type="AlphaFoldDB" id="A0A8D2L8Z4"/>
<dbReference type="GeneID" id="123029546"/>
<sequence>MAAEGSNADWMGSLPPALYALPLSNLAIPGSHDSFSYWVDEKSPVGPDQATAIKRLAKISLVKKLMKKWSVTQNLTFKEQLEGGIRYFDLRVSSKPGDAGQEIYFIHGLFGIKVLDGLMEINTFLTNHPKEVIFLDFNHFYAMDNNHHVYLSSRIQEVFGSRLCAREHVESVTLQSLWEKQQQVLIFYHHPLCDAYPFLWPGNKMPAPWANTTNVHKLLQFLQTTLGEREKHGTFHVSQAILTPRVKTIARHLVRGLKNTLVHKNLPLILNWVKSQKPGVMGVNIITSDFVELVDFAATVIALNDLLLEENKS</sequence>
<evidence type="ECO:0000313" key="6">
    <source>
        <dbReference type="Ensembl" id="ENSVKKP00000018420.1"/>
    </source>
</evidence>
<gene>
    <name evidence="6" type="primary">PLCXD2</name>
</gene>
<dbReference type="Proteomes" id="UP000694545">
    <property type="component" value="Unplaced"/>
</dbReference>
<keyword evidence="4" id="KW-0807">Transducer</keyword>
<dbReference type="FunFam" id="3.20.20.190:FF:000021">
    <property type="entry name" value="PI-PLC X domain-containing protein 3"/>
    <property type="match status" value="1"/>
</dbReference>
<name>A0A8D2L8Z4_VARKO</name>
<dbReference type="CDD" id="cd08616">
    <property type="entry name" value="PI-PLCXD1c"/>
    <property type="match status" value="1"/>
</dbReference>
<dbReference type="OMA" id="NHFYAME"/>
<feature type="domain" description="Phosphatidylinositol-specific phospholipase C X" evidence="5">
    <location>
        <begin position="17"/>
        <end position="189"/>
    </location>
</feature>
<dbReference type="Gene3D" id="3.20.20.190">
    <property type="entry name" value="Phosphatidylinositol (PI) phosphodiesterase"/>
    <property type="match status" value="1"/>
</dbReference>
<dbReference type="KEGG" id="vko:123029546"/>
<dbReference type="InterPro" id="IPR042158">
    <property type="entry name" value="PLCXD1/2/3"/>
</dbReference>
<dbReference type="InterPro" id="IPR051057">
    <property type="entry name" value="PI-PLC_domain"/>
</dbReference>
<keyword evidence="7" id="KW-1185">Reference proteome</keyword>
<keyword evidence="3" id="KW-0443">Lipid metabolism</keyword>
<reference evidence="6" key="1">
    <citation type="submission" date="2025-08" db="UniProtKB">
        <authorList>
            <consortium name="Ensembl"/>
        </authorList>
    </citation>
    <scope>IDENTIFICATION</scope>
</reference>
<evidence type="ECO:0000259" key="5">
    <source>
        <dbReference type="SMART" id="SM00148"/>
    </source>
</evidence>
<evidence type="ECO:0000256" key="2">
    <source>
        <dbReference type="ARBA" id="ARBA00022963"/>
    </source>
</evidence>
<evidence type="ECO:0000256" key="4">
    <source>
        <dbReference type="ARBA" id="ARBA00023224"/>
    </source>
</evidence>
<dbReference type="InterPro" id="IPR000909">
    <property type="entry name" value="PLipase_C_PInositol-sp_X_dom"/>
</dbReference>
<dbReference type="CTD" id="257068"/>
<organism evidence="6 7">
    <name type="scientific">Varanus komodoensis</name>
    <name type="common">Komodo dragon</name>
    <dbReference type="NCBI Taxonomy" id="61221"/>
    <lineage>
        <taxon>Eukaryota</taxon>
        <taxon>Metazoa</taxon>
        <taxon>Chordata</taxon>
        <taxon>Craniata</taxon>
        <taxon>Vertebrata</taxon>
        <taxon>Euteleostomi</taxon>
        <taxon>Lepidosauria</taxon>
        <taxon>Squamata</taxon>
        <taxon>Bifurcata</taxon>
        <taxon>Unidentata</taxon>
        <taxon>Episquamata</taxon>
        <taxon>Toxicofera</taxon>
        <taxon>Anguimorpha</taxon>
        <taxon>Paleoanguimorpha</taxon>
        <taxon>Varanoidea</taxon>
        <taxon>Varanidae</taxon>
        <taxon>Varanus</taxon>
    </lineage>
</organism>
<dbReference type="OrthoDB" id="1046782at2759"/>
<dbReference type="InterPro" id="IPR017946">
    <property type="entry name" value="PLC-like_Pdiesterase_TIM-brl"/>
</dbReference>